<gene>
    <name evidence="1" type="ORF">Patl1_25824</name>
</gene>
<comment type="caution">
    <text evidence="1">The sequence shown here is derived from an EMBL/GenBank/DDBJ whole genome shotgun (WGS) entry which is preliminary data.</text>
</comment>
<evidence type="ECO:0000313" key="1">
    <source>
        <dbReference type="EMBL" id="KAJ0092124.1"/>
    </source>
</evidence>
<sequence>MPDGKREGAQAVTMRISGHKAAFYNCKPVYYGEYKCWGPGGSSSGRAKFARMLSDEEAQSFLSTTFLNGNSWILPPPKV</sequence>
<evidence type="ECO:0000313" key="2">
    <source>
        <dbReference type="Proteomes" id="UP001164250"/>
    </source>
</evidence>
<organism evidence="1 2">
    <name type="scientific">Pistacia atlantica</name>
    <dbReference type="NCBI Taxonomy" id="434234"/>
    <lineage>
        <taxon>Eukaryota</taxon>
        <taxon>Viridiplantae</taxon>
        <taxon>Streptophyta</taxon>
        <taxon>Embryophyta</taxon>
        <taxon>Tracheophyta</taxon>
        <taxon>Spermatophyta</taxon>
        <taxon>Magnoliopsida</taxon>
        <taxon>eudicotyledons</taxon>
        <taxon>Gunneridae</taxon>
        <taxon>Pentapetalae</taxon>
        <taxon>rosids</taxon>
        <taxon>malvids</taxon>
        <taxon>Sapindales</taxon>
        <taxon>Anacardiaceae</taxon>
        <taxon>Pistacia</taxon>
    </lineage>
</organism>
<name>A0ACC1AZM1_9ROSI</name>
<keyword evidence="2" id="KW-1185">Reference proteome</keyword>
<protein>
    <submittedName>
        <fullName evidence="1">Uncharacterized protein</fullName>
    </submittedName>
</protein>
<accession>A0ACC1AZM1</accession>
<reference evidence="2" key="1">
    <citation type="journal article" date="2023" name="G3 (Bethesda)">
        <title>Genome assembly and association tests identify interacting loci associated with vigor, precocity, and sex in interspecific pistachio rootstocks.</title>
        <authorList>
            <person name="Palmer W."/>
            <person name="Jacygrad E."/>
            <person name="Sagayaradj S."/>
            <person name="Cavanaugh K."/>
            <person name="Han R."/>
            <person name="Bertier L."/>
            <person name="Beede B."/>
            <person name="Kafkas S."/>
            <person name="Golino D."/>
            <person name="Preece J."/>
            <person name="Michelmore R."/>
        </authorList>
    </citation>
    <scope>NUCLEOTIDE SEQUENCE [LARGE SCALE GENOMIC DNA]</scope>
</reference>
<proteinExistence type="predicted"/>
<dbReference type="Proteomes" id="UP001164250">
    <property type="component" value="Chromosome 7"/>
</dbReference>
<dbReference type="EMBL" id="CM047903">
    <property type="protein sequence ID" value="KAJ0092124.1"/>
    <property type="molecule type" value="Genomic_DNA"/>
</dbReference>